<name>X1I2X7_9ZZZZ</name>
<gene>
    <name evidence="1" type="ORF">S03H2_67541</name>
</gene>
<dbReference type="AlphaFoldDB" id="X1I2X7"/>
<comment type="caution">
    <text evidence="1">The sequence shown here is derived from an EMBL/GenBank/DDBJ whole genome shotgun (WGS) entry which is preliminary data.</text>
</comment>
<dbReference type="EMBL" id="BARU01044242">
    <property type="protein sequence ID" value="GAH76766.1"/>
    <property type="molecule type" value="Genomic_DNA"/>
</dbReference>
<evidence type="ECO:0000313" key="1">
    <source>
        <dbReference type="EMBL" id="GAH76766.1"/>
    </source>
</evidence>
<reference evidence="1" key="1">
    <citation type="journal article" date="2014" name="Front. Microbiol.">
        <title>High frequency of phylogenetically diverse reductive dehalogenase-homologous genes in deep subseafloor sedimentary metagenomes.</title>
        <authorList>
            <person name="Kawai M."/>
            <person name="Futagami T."/>
            <person name="Toyoda A."/>
            <person name="Takaki Y."/>
            <person name="Nishi S."/>
            <person name="Hori S."/>
            <person name="Arai W."/>
            <person name="Tsubouchi T."/>
            <person name="Morono Y."/>
            <person name="Uchiyama I."/>
            <person name="Ito T."/>
            <person name="Fujiyama A."/>
            <person name="Inagaki F."/>
            <person name="Takami H."/>
        </authorList>
    </citation>
    <scope>NUCLEOTIDE SEQUENCE</scope>
    <source>
        <strain evidence="1">Expedition CK06-06</strain>
    </source>
</reference>
<feature type="non-terminal residue" evidence="1">
    <location>
        <position position="1"/>
    </location>
</feature>
<organism evidence="1">
    <name type="scientific">marine sediment metagenome</name>
    <dbReference type="NCBI Taxonomy" id="412755"/>
    <lineage>
        <taxon>unclassified sequences</taxon>
        <taxon>metagenomes</taxon>
        <taxon>ecological metagenomes</taxon>
    </lineage>
</organism>
<feature type="non-terminal residue" evidence="1">
    <location>
        <position position="175"/>
    </location>
</feature>
<accession>X1I2X7</accession>
<proteinExistence type="predicted"/>
<protein>
    <submittedName>
        <fullName evidence="1">Uncharacterized protein</fullName>
    </submittedName>
</protein>
<sequence>GYSISREKKTESGIRISETSFINISAYGTSQEITTYTVSEADKDLNLKSFYFELVSGKHTVRTKGVIKNDSIFLTTETSGGKKNTVFTLGDKPFVPASLERVAQELKLKEDTVYNYSIFEPTSGEIVDIEIWRGGEESIEMNGKHYTTDVVIVQMLGFESQLYFDKDGKLLMESS</sequence>